<feature type="compositionally biased region" description="Polar residues" evidence="1">
    <location>
        <begin position="305"/>
        <end position="316"/>
    </location>
</feature>
<sequence length="529" mass="58017">MLREILSVARADFKERSRTVKWLVVPVVLAYFAKLVTVDMSLVIAEEYTGVPTAGWYGAMLSVMGTFVILIFGFVIVGGSLARDKKTNVDQLIATSQLSNISYLGGKIISNFLLLASITITLAILTGVTFLIQGTGKIDVWALFSPFLLGTLPTMALVAAVVVFFESNRFPQKTTGNILYMFVAIWFIYASSATEGFIDVAAINIFRDSMGQAIAAQYPSFDGNNVGFLYTNSAEYLNPFQWSGVNWTMRDLLSRIPILGVSAVFFGLSYLSFNRFDSTDRWSIPPLKLPMIRSSSSKDSESDLQAGTQIEPNSTDTEIESLSPVTQSGIKFHRVLLSEFRLMIRGQPWWWYLACVLAFVGSLIPSTNALRSVVIPLALLLPLSLWSELGTRNKKYQTEELVFATSGPNILLAASYVAAVLVGFILTAPAGFRFVFMGAFSALFGWAVGLLFLPAAALASGVWSGQSRLFEISYLLAWYFGPMNDVLPLDYIGASNETVTSGITLLYLVLTIIALTATVYGRRMDTRSG</sequence>
<feature type="transmembrane region" description="Helical" evidence="2">
    <location>
        <begin position="112"/>
        <end position="132"/>
    </location>
</feature>
<dbReference type="EMBL" id="CP048739">
    <property type="protein sequence ID" value="QIB74483.1"/>
    <property type="molecule type" value="Genomic_DNA"/>
</dbReference>
<dbReference type="RefSeq" id="WP_163486409.1">
    <property type="nucleotide sequence ID" value="NZ_CP048739.1"/>
</dbReference>
<keyword evidence="2" id="KW-1133">Transmembrane helix</keyword>
<feature type="transmembrane region" description="Helical" evidence="2">
    <location>
        <begin position="56"/>
        <end position="77"/>
    </location>
</feature>
<feature type="transmembrane region" description="Helical" evidence="2">
    <location>
        <begin position="252"/>
        <end position="273"/>
    </location>
</feature>
<feature type="transmembrane region" description="Helical" evidence="2">
    <location>
        <begin position="144"/>
        <end position="165"/>
    </location>
</feature>
<evidence type="ECO:0000313" key="4">
    <source>
        <dbReference type="Proteomes" id="UP000465846"/>
    </source>
</evidence>
<feature type="transmembrane region" description="Helical" evidence="2">
    <location>
        <begin position="410"/>
        <end position="428"/>
    </location>
</feature>
<feature type="transmembrane region" description="Helical" evidence="2">
    <location>
        <begin position="499"/>
        <end position="520"/>
    </location>
</feature>
<proteinExistence type="predicted"/>
<evidence type="ECO:0000256" key="1">
    <source>
        <dbReference type="SAM" id="MobiDB-lite"/>
    </source>
</evidence>
<feature type="region of interest" description="Disordered" evidence="1">
    <location>
        <begin position="293"/>
        <end position="321"/>
    </location>
</feature>
<feature type="transmembrane region" description="Helical" evidence="2">
    <location>
        <begin position="177"/>
        <end position="198"/>
    </location>
</feature>
<dbReference type="Proteomes" id="UP000465846">
    <property type="component" value="Chromosome"/>
</dbReference>
<accession>A0A6C0UIS4</accession>
<gene>
    <name evidence="3" type="ORF">G3I44_09430</name>
</gene>
<evidence type="ECO:0000313" key="3">
    <source>
        <dbReference type="EMBL" id="QIB74483.1"/>
    </source>
</evidence>
<dbReference type="GeneID" id="44079621"/>
<organism evidence="3 4">
    <name type="scientific">Halogeometricum borinquense</name>
    <dbReference type="NCBI Taxonomy" id="60847"/>
    <lineage>
        <taxon>Archaea</taxon>
        <taxon>Methanobacteriati</taxon>
        <taxon>Methanobacteriota</taxon>
        <taxon>Stenosarchaea group</taxon>
        <taxon>Halobacteria</taxon>
        <taxon>Halobacteriales</taxon>
        <taxon>Haloferacaceae</taxon>
        <taxon>Halogeometricum</taxon>
    </lineage>
</organism>
<keyword evidence="2" id="KW-0812">Transmembrane</keyword>
<feature type="transmembrane region" description="Helical" evidence="2">
    <location>
        <begin position="349"/>
        <end position="367"/>
    </location>
</feature>
<reference evidence="3 4" key="1">
    <citation type="submission" date="2020-02" db="EMBL/GenBank/DDBJ databases">
        <title>Whole genome sequence of Halogeometricum borinquense strain wsp4.</title>
        <authorList>
            <person name="Verma D.K."/>
            <person name="Gopal K."/>
            <person name="Prasad E.S."/>
        </authorList>
    </citation>
    <scope>NUCLEOTIDE SEQUENCE [LARGE SCALE GENOMIC DNA]</scope>
    <source>
        <strain evidence="4">wsp4</strain>
    </source>
</reference>
<protein>
    <submittedName>
        <fullName evidence="3">ABC transporter permease</fullName>
    </submittedName>
</protein>
<feature type="transmembrane region" description="Helical" evidence="2">
    <location>
        <begin position="20"/>
        <end position="44"/>
    </location>
</feature>
<keyword evidence="2" id="KW-0472">Membrane</keyword>
<dbReference type="AlphaFoldDB" id="A0A6C0UIS4"/>
<feature type="transmembrane region" description="Helical" evidence="2">
    <location>
        <begin position="434"/>
        <end position="457"/>
    </location>
</feature>
<evidence type="ECO:0000256" key="2">
    <source>
        <dbReference type="SAM" id="Phobius"/>
    </source>
</evidence>
<name>A0A6C0UIS4_9EURY</name>